<accession>A0A7J6HJT1</accession>
<dbReference type="EMBL" id="JAATIP010000265">
    <property type="protein sequence ID" value="KAF4355502.1"/>
    <property type="molecule type" value="Genomic_DNA"/>
</dbReference>
<evidence type="ECO:0000313" key="3">
    <source>
        <dbReference type="EMBL" id="KAF4395514.1"/>
    </source>
</evidence>
<evidence type="ECO:0000313" key="2">
    <source>
        <dbReference type="EMBL" id="KAF4355502.1"/>
    </source>
</evidence>
<dbReference type="AlphaFoldDB" id="A0A7J6HJT1"/>
<keyword evidence="1" id="KW-0677">Repeat</keyword>
<organism evidence="3 5">
    <name type="scientific">Cannabis sativa</name>
    <name type="common">Hemp</name>
    <name type="synonym">Marijuana</name>
    <dbReference type="NCBI Taxonomy" id="3483"/>
    <lineage>
        <taxon>Eukaryota</taxon>
        <taxon>Viridiplantae</taxon>
        <taxon>Streptophyta</taxon>
        <taxon>Embryophyta</taxon>
        <taxon>Tracheophyta</taxon>
        <taxon>Spermatophyta</taxon>
        <taxon>Magnoliopsida</taxon>
        <taxon>eudicotyledons</taxon>
        <taxon>Gunneridae</taxon>
        <taxon>Pentapetalae</taxon>
        <taxon>rosids</taxon>
        <taxon>fabids</taxon>
        <taxon>Rosales</taxon>
        <taxon>Cannabaceae</taxon>
        <taxon>Cannabis</taxon>
    </lineage>
</organism>
<evidence type="ECO:0000313" key="4">
    <source>
        <dbReference type="Proteomes" id="UP000525078"/>
    </source>
</evidence>
<evidence type="ECO:0000256" key="1">
    <source>
        <dbReference type="ARBA" id="ARBA00022737"/>
    </source>
</evidence>
<gene>
    <name evidence="2" type="ORF">F8388_015256</name>
    <name evidence="3" type="ORF">G4B88_010978</name>
</gene>
<reference evidence="4 5" key="1">
    <citation type="journal article" date="2020" name="bioRxiv">
        <title>Sequence and annotation of 42 cannabis genomes reveals extensive copy number variation in cannabinoid synthesis and pathogen resistance genes.</title>
        <authorList>
            <person name="Mckernan K.J."/>
            <person name="Helbert Y."/>
            <person name="Kane L.T."/>
            <person name="Ebling H."/>
            <person name="Zhang L."/>
            <person name="Liu B."/>
            <person name="Eaton Z."/>
            <person name="Mclaughlin S."/>
            <person name="Kingan S."/>
            <person name="Baybayan P."/>
            <person name="Concepcion G."/>
            <person name="Jordan M."/>
            <person name="Riva A."/>
            <person name="Barbazuk W."/>
            <person name="Harkins T."/>
        </authorList>
    </citation>
    <scope>NUCLEOTIDE SEQUENCE [LARGE SCALE GENOMIC DNA]</scope>
    <source>
        <strain evidence="4 5">cv. Jamaican Lion 4</strain>
        <strain evidence="3">Father</strain>
        <strain evidence="2">Mother</strain>
        <tissue evidence="3">Leaf</tissue>
    </source>
</reference>
<dbReference type="InterPro" id="IPR002885">
    <property type="entry name" value="PPR_rpt"/>
</dbReference>
<sequence length="112" mass="12755">MKWVMTLTRIVSQCSARLPSGLRFQLLCSADQEHHCISSMPSLAISVLAQAHPLIRCSLDEARYFCGFYSHLRMTYIAKREIGMAIELFKHMKSCGMLPNDATYNIMIDLII</sequence>
<dbReference type="Proteomes" id="UP000525078">
    <property type="component" value="Unassembled WGS sequence"/>
</dbReference>
<keyword evidence="5" id="KW-1185">Reference proteome</keyword>
<name>A0A7J6HJT1_CANSA</name>
<dbReference type="Pfam" id="PF13041">
    <property type="entry name" value="PPR_2"/>
    <property type="match status" value="1"/>
</dbReference>
<evidence type="ECO:0008006" key="6">
    <source>
        <dbReference type="Google" id="ProtNLM"/>
    </source>
</evidence>
<comment type="caution">
    <text evidence="3">The sequence shown here is derived from an EMBL/GenBank/DDBJ whole genome shotgun (WGS) entry which is preliminary data.</text>
</comment>
<dbReference type="Gene3D" id="1.25.40.10">
    <property type="entry name" value="Tetratricopeptide repeat domain"/>
    <property type="match status" value="1"/>
</dbReference>
<dbReference type="InterPro" id="IPR011990">
    <property type="entry name" value="TPR-like_helical_dom_sf"/>
</dbReference>
<dbReference type="Proteomes" id="UP000583929">
    <property type="component" value="Unassembled WGS sequence"/>
</dbReference>
<protein>
    <recommendedName>
        <fullName evidence="6">Pentatricopeptide repeat-containing protein</fullName>
    </recommendedName>
</protein>
<proteinExistence type="predicted"/>
<evidence type="ECO:0000313" key="5">
    <source>
        <dbReference type="Proteomes" id="UP000583929"/>
    </source>
</evidence>
<dbReference type="EMBL" id="JAATIQ010000040">
    <property type="protein sequence ID" value="KAF4395514.1"/>
    <property type="molecule type" value="Genomic_DNA"/>
</dbReference>